<name>A0A2Z7DC33_9LAMI</name>
<evidence type="ECO:0000256" key="1">
    <source>
        <dbReference type="SAM" id="MobiDB-lite"/>
    </source>
</evidence>
<gene>
    <name evidence="2" type="ORF">F511_26016</name>
</gene>
<dbReference type="OrthoDB" id="772197at2759"/>
<dbReference type="PANTHER" id="PTHR46741">
    <property type="entry name" value="OS09G0413600 PROTEIN"/>
    <property type="match status" value="1"/>
</dbReference>
<dbReference type="Pfam" id="PF07891">
    <property type="entry name" value="DUF1666"/>
    <property type="match status" value="1"/>
</dbReference>
<dbReference type="Proteomes" id="UP000250235">
    <property type="component" value="Unassembled WGS sequence"/>
</dbReference>
<dbReference type="PANTHER" id="PTHR46741:SF2">
    <property type="entry name" value="RIBOSOMAL PROTEIN L34AE"/>
    <property type="match status" value="1"/>
</dbReference>
<protein>
    <submittedName>
        <fullName evidence="2">Interaptin-like</fullName>
    </submittedName>
</protein>
<organism evidence="2 3">
    <name type="scientific">Dorcoceras hygrometricum</name>
    <dbReference type="NCBI Taxonomy" id="472368"/>
    <lineage>
        <taxon>Eukaryota</taxon>
        <taxon>Viridiplantae</taxon>
        <taxon>Streptophyta</taxon>
        <taxon>Embryophyta</taxon>
        <taxon>Tracheophyta</taxon>
        <taxon>Spermatophyta</taxon>
        <taxon>Magnoliopsida</taxon>
        <taxon>eudicotyledons</taxon>
        <taxon>Gunneridae</taxon>
        <taxon>Pentapetalae</taxon>
        <taxon>asterids</taxon>
        <taxon>lamiids</taxon>
        <taxon>Lamiales</taxon>
        <taxon>Gesneriaceae</taxon>
        <taxon>Didymocarpoideae</taxon>
        <taxon>Trichosporeae</taxon>
        <taxon>Loxocarpinae</taxon>
        <taxon>Dorcoceras</taxon>
    </lineage>
</organism>
<evidence type="ECO:0000313" key="2">
    <source>
        <dbReference type="EMBL" id="KZV54591.1"/>
    </source>
</evidence>
<dbReference type="InterPro" id="IPR012870">
    <property type="entry name" value="DUF1666"/>
</dbReference>
<proteinExistence type="predicted"/>
<evidence type="ECO:0000313" key="3">
    <source>
        <dbReference type="Proteomes" id="UP000250235"/>
    </source>
</evidence>
<accession>A0A2Z7DC33</accession>
<reference evidence="2 3" key="1">
    <citation type="journal article" date="2015" name="Proc. Natl. Acad. Sci. U.S.A.">
        <title>The resurrection genome of Boea hygrometrica: A blueprint for survival of dehydration.</title>
        <authorList>
            <person name="Xiao L."/>
            <person name="Yang G."/>
            <person name="Zhang L."/>
            <person name="Yang X."/>
            <person name="Zhao S."/>
            <person name="Ji Z."/>
            <person name="Zhou Q."/>
            <person name="Hu M."/>
            <person name="Wang Y."/>
            <person name="Chen M."/>
            <person name="Xu Y."/>
            <person name="Jin H."/>
            <person name="Xiao X."/>
            <person name="Hu G."/>
            <person name="Bao F."/>
            <person name="Hu Y."/>
            <person name="Wan P."/>
            <person name="Li L."/>
            <person name="Deng X."/>
            <person name="Kuang T."/>
            <person name="Xiang C."/>
            <person name="Zhu J.K."/>
            <person name="Oliver M.J."/>
            <person name="He Y."/>
        </authorList>
    </citation>
    <scope>NUCLEOTIDE SEQUENCE [LARGE SCALE GENOMIC DNA]</scope>
    <source>
        <strain evidence="3">cv. XS01</strain>
    </source>
</reference>
<feature type="region of interest" description="Disordered" evidence="1">
    <location>
        <begin position="234"/>
        <end position="254"/>
    </location>
</feature>
<dbReference type="AlphaFoldDB" id="A0A2Z7DC33"/>
<sequence>MSLSQVLRVRFHVMIMCCLFERRTRKNGGSSIDQEIRTEENGDYHHEEEHDSEMFLKFKFPTLEEFIGFQEDQCFSFRSLVTCHASKDSYEETDTSHVDEDGICDAPEDAEGFCDMNLEHVGDVSGKFHDGNLAEEVETEEFQGNGEDFLDESLFQDDKFSSVVESDTDSTGAGFLSDKDLNDGFDIETSYSTNELSEFQQNQELLQHFGVEDDDPRDLNSDFLSEAHFSDKINDRKVGTKDQSDGPNSHSDDANKLESLWEHQELIEQLKMELRKVRATGLPTIFEESESPRISEDLKPWKIDERFQHEGCIGELHKFFKSYGERMRKFDILNYQKMYAIEISVAMEAQSPWQRPHEEVHNELQGDLEAVYVGQICLSWEFLHWQYEKALDLWDSDPRGVRWYNEVAGEFQQFQVLIQRFIEDEPFQGPRVQNYVKNRCVLRSLLQVPLIREDKAKDKRKSGKNDTVDEYGVTSGMLVEIMEESIRLFWRFVGADKDCTVASIKKMAGQASNSEDNKLLLLLKKDLLKKERRIKDILRSENCFLRRFRRSQDDDEWDEVLYFFSQVDLKLVCRVLSMPRVTRDQLAWCHNKLSTISFVNRRKIHVQPAFLLFPC</sequence>
<keyword evidence="3" id="KW-1185">Reference proteome</keyword>
<dbReference type="EMBL" id="KQ989518">
    <property type="protein sequence ID" value="KZV54591.1"/>
    <property type="molecule type" value="Genomic_DNA"/>
</dbReference>